<feature type="transmembrane region" description="Helical" evidence="1">
    <location>
        <begin position="80"/>
        <end position="99"/>
    </location>
</feature>
<keyword evidence="3" id="KW-1185">Reference proteome</keyword>
<protein>
    <recommendedName>
        <fullName evidence="4">Integral membrane protein</fullName>
    </recommendedName>
</protein>
<evidence type="ECO:0000256" key="1">
    <source>
        <dbReference type="SAM" id="Phobius"/>
    </source>
</evidence>
<evidence type="ECO:0000313" key="3">
    <source>
        <dbReference type="Proteomes" id="UP001237105"/>
    </source>
</evidence>
<name>A0ABT6SXY7_9ACTN</name>
<feature type="transmembrane region" description="Helical" evidence="1">
    <location>
        <begin position="176"/>
        <end position="193"/>
    </location>
</feature>
<evidence type="ECO:0000313" key="2">
    <source>
        <dbReference type="EMBL" id="MDI3420483.1"/>
    </source>
</evidence>
<sequence length="281" mass="28528">MAAPLPRTLRAARETRETRPGVSLRALRAAVFATVCVALSAGGHALASCATVPLWSLGIGFLLVLAVALPLAGRPRSTPGIAVSLTLGQLGLHALFGIGQQGSHVAQSSADSALIAQAARLVCGAGAAAISPTEARRILSTSGIDPDSAVAAHQHGEAAATQGAASGMGAGLAPDVPMLLGHLLAGIAAGWLLRRGDLALVRLFELSAYAAYGIEEGALVRPLRAALALALLLRAGLRTLLGCLPCAVRTARQVPWQPRTAVLDDTVIRRGPPAEAFTLAA</sequence>
<evidence type="ECO:0008006" key="4">
    <source>
        <dbReference type="Google" id="ProtNLM"/>
    </source>
</evidence>
<organism evidence="2 3">
    <name type="scientific">Streptomyces luteolus</name>
    <dbReference type="NCBI Taxonomy" id="3043615"/>
    <lineage>
        <taxon>Bacteria</taxon>
        <taxon>Bacillati</taxon>
        <taxon>Actinomycetota</taxon>
        <taxon>Actinomycetes</taxon>
        <taxon>Kitasatosporales</taxon>
        <taxon>Streptomycetaceae</taxon>
        <taxon>Streptomyces</taxon>
    </lineage>
</organism>
<dbReference type="EMBL" id="JASCIS010000017">
    <property type="protein sequence ID" value="MDI3420483.1"/>
    <property type="molecule type" value="Genomic_DNA"/>
</dbReference>
<dbReference type="Proteomes" id="UP001237105">
    <property type="component" value="Unassembled WGS sequence"/>
</dbReference>
<gene>
    <name evidence="2" type="ORF">QIT00_18305</name>
</gene>
<proteinExistence type="predicted"/>
<reference evidence="2 3" key="1">
    <citation type="submission" date="2023-05" db="EMBL/GenBank/DDBJ databases">
        <title>Draft genome sequence of Streptomyces sp. B-S-A12 isolated from a cave soil in Thailand.</title>
        <authorList>
            <person name="Chamroensaksri N."/>
            <person name="Muangham S."/>
        </authorList>
    </citation>
    <scope>NUCLEOTIDE SEQUENCE [LARGE SCALE GENOMIC DNA]</scope>
    <source>
        <strain evidence="2 3">B-S-A12</strain>
    </source>
</reference>
<comment type="caution">
    <text evidence="2">The sequence shown here is derived from an EMBL/GenBank/DDBJ whole genome shotgun (WGS) entry which is preliminary data.</text>
</comment>
<feature type="transmembrane region" description="Helical" evidence="1">
    <location>
        <begin position="26"/>
        <end position="46"/>
    </location>
</feature>
<keyword evidence="1" id="KW-1133">Transmembrane helix</keyword>
<feature type="transmembrane region" description="Helical" evidence="1">
    <location>
        <begin position="52"/>
        <end position="73"/>
    </location>
</feature>
<dbReference type="RefSeq" id="WP_282536360.1">
    <property type="nucleotide sequence ID" value="NZ_JASCIS010000017.1"/>
</dbReference>
<keyword evidence="1" id="KW-0472">Membrane</keyword>
<keyword evidence="1" id="KW-0812">Transmembrane</keyword>
<accession>A0ABT6SXY7</accession>